<dbReference type="Proteomes" id="UP000829720">
    <property type="component" value="Unassembled WGS sequence"/>
</dbReference>
<accession>A0A8T3D998</accession>
<dbReference type="OrthoDB" id="3156061at2759"/>
<dbReference type="AlphaFoldDB" id="A0A8T3D998"/>
<sequence>MSSSFQTRIASIMELLAKAALAEMKKVVDLDCVMIGFEISQNENEAEVSKKPQFMTKFSTIMDSLAKEAVNKICKLASEECAVLRLEASQSQSEIGALKRKLELKEQELRTAQGGGAGERPVNTQSVGVQVGCEFAATGSEEAQSHSVSLWGDSGLTDVEEEVSPLQCVVMMVEPEDGLESIVIKEEVLEEDLDDSNVQERIGRDGPVDFGAYSGEKATYRESSTFTENTEGQKAVVTSNSDLPIKDECPTSRKHFKKTKNVKTELALVSLKWNRFCVLS</sequence>
<evidence type="ECO:0000313" key="2">
    <source>
        <dbReference type="Proteomes" id="UP000829720"/>
    </source>
</evidence>
<protein>
    <submittedName>
        <fullName evidence="1">Uncharacterized protein</fullName>
    </submittedName>
</protein>
<keyword evidence="2" id="KW-1185">Reference proteome</keyword>
<gene>
    <name evidence="1" type="ORF">AGOR_G00122520</name>
</gene>
<organism evidence="1 2">
    <name type="scientific">Albula goreensis</name>
    <dbReference type="NCBI Taxonomy" id="1534307"/>
    <lineage>
        <taxon>Eukaryota</taxon>
        <taxon>Metazoa</taxon>
        <taxon>Chordata</taxon>
        <taxon>Craniata</taxon>
        <taxon>Vertebrata</taxon>
        <taxon>Euteleostomi</taxon>
        <taxon>Actinopterygii</taxon>
        <taxon>Neopterygii</taxon>
        <taxon>Teleostei</taxon>
        <taxon>Albuliformes</taxon>
        <taxon>Albulidae</taxon>
        <taxon>Albula</taxon>
    </lineage>
</organism>
<name>A0A8T3D998_9TELE</name>
<comment type="caution">
    <text evidence="1">The sequence shown here is derived from an EMBL/GenBank/DDBJ whole genome shotgun (WGS) entry which is preliminary data.</text>
</comment>
<proteinExistence type="predicted"/>
<reference evidence="1" key="1">
    <citation type="submission" date="2021-01" db="EMBL/GenBank/DDBJ databases">
        <authorList>
            <person name="Zahm M."/>
            <person name="Roques C."/>
            <person name="Cabau C."/>
            <person name="Klopp C."/>
            <person name="Donnadieu C."/>
            <person name="Jouanno E."/>
            <person name="Lampietro C."/>
            <person name="Louis A."/>
            <person name="Herpin A."/>
            <person name="Echchiki A."/>
            <person name="Berthelot C."/>
            <person name="Parey E."/>
            <person name="Roest-Crollius H."/>
            <person name="Braasch I."/>
            <person name="Postlethwait J."/>
            <person name="Bobe J."/>
            <person name="Montfort J."/>
            <person name="Bouchez O."/>
            <person name="Begum T."/>
            <person name="Mejri S."/>
            <person name="Adams A."/>
            <person name="Chen W.-J."/>
            <person name="Guiguen Y."/>
        </authorList>
    </citation>
    <scope>NUCLEOTIDE SEQUENCE</scope>
    <source>
        <tissue evidence="1">Blood</tissue>
    </source>
</reference>
<dbReference type="EMBL" id="JAERUA010000011">
    <property type="protein sequence ID" value="KAI1893321.1"/>
    <property type="molecule type" value="Genomic_DNA"/>
</dbReference>
<evidence type="ECO:0000313" key="1">
    <source>
        <dbReference type="EMBL" id="KAI1893321.1"/>
    </source>
</evidence>